<proteinExistence type="predicted"/>
<name>A0A6C0U649_9GAMM</name>
<evidence type="ECO:0000259" key="1">
    <source>
        <dbReference type="Pfam" id="PF02900"/>
    </source>
</evidence>
<dbReference type="Pfam" id="PF02900">
    <property type="entry name" value="LigB"/>
    <property type="match status" value="1"/>
</dbReference>
<dbReference type="RefSeq" id="WP_163494163.1">
    <property type="nucleotide sequence ID" value="NZ_CP048711.1"/>
</dbReference>
<dbReference type="GO" id="GO:0008198">
    <property type="term" value="F:ferrous iron binding"/>
    <property type="evidence" value="ECO:0007669"/>
    <property type="project" value="InterPro"/>
</dbReference>
<accession>A0A6C0U649</accession>
<protein>
    <recommendedName>
        <fullName evidence="1">Extradiol ring-cleavage dioxygenase class III enzyme subunit B domain-containing protein</fullName>
    </recommendedName>
</protein>
<reference evidence="2 3" key="1">
    <citation type="submission" date="2020-02" db="EMBL/GenBank/DDBJ databases">
        <title>Genome sequencing for Kineobactrum sp. M2.</title>
        <authorList>
            <person name="Park S.-J."/>
        </authorList>
    </citation>
    <scope>NUCLEOTIDE SEQUENCE [LARGE SCALE GENOMIC DNA]</scope>
    <source>
        <strain evidence="2 3">M2</strain>
    </source>
</reference>
<feature type="domain" description="Extradiol ring-cleavage dioxygenase class III enzyme subunit B" evidence="1">
    <location>
        <begin position="50"/>
        <end position="297"/>
    </location>
</feature>
<keyword evidence="3" id="KW-1185">Reference proteome</keyword>
<dbReference type="AlphaFoldDB" id="A0A6C0U649"/>
<gene>
    <name evidence="2" type="ORF">G3T16_05425</name>
</gene>
<dbReference type="EMBL" id="CP048711">
    <property type="protein sequence ID" value="QIB64914.1"/>
    <property type="molecule type" value="Genomic_DNA"/>
</dbReference>
<dbReference type="Gene3D" id="3.40.830.10">
    <property type="entry name" value="LigB-like"/>
    <property type="match status" value="1"/>
</dbReference>
<dbReference type="Proteomes" id="UP000477680">
    <property type="component" value="Chromosome"/>
</dbReference>
<dbReference type="SUPFAM" id="SSF53213">
    <property type="entry name" value="LigB-like"/>
    <property type="match status" value="1"/>
</dbReference>
<evidence type="ECO:0000313" key="2">
    <source>
        <dbReference type="EMBL" id="QIB64914.1"/>
    </source>
</evidence>
<dbReference type="GO" id="GO:0016702">
    <property type="term" value="F:oxidoreductase activity, acting on single donors with incorporation of molecular oxygen, incorporation of two atoms of oxygen"/>
    <property type="evidence" value="ECO:0007669"/>
    <property type="project" value="UniProtKB-ARBA"/>
</dbReference>
<sequence>MPIIIGAGISYSPLLYRKRSDWGAVSEFLRKGAVQPESAGSEDSAVLDDFEDRVFRGFSAIEQLIAKSELDALIVLTADRGDLFDDSNVPQLHMQVGGEVWGDTAIEALGEPSAIQRFSCHAELADILIEQLVRDGFDLAESRGDFRPVGNPERGVGGQEVEAVARLANTLPLIPIHINCHVEPVIPGARIHAFGRALSQAAELTDQRLGILVSGGLSGAPGGDMAGWIDDVLDNWVLARLTQGRSAEIAGIWRARSRTLLGSSAEIRLWAAAGAALESTGRRAEIIDYMPFHHAATGVATVIWR</sequence>
<dbReference type="InterPro" id="IPR004183">
    <property type="entry name" value="Xdiol_dOase_suB"/>
</dbReference>
<dbReference type="KEGG" id="kim:G3T16_05425"/>
<evidence type="ECO:0000313" key="3">
    <source>
        <dbReference type="Proteomes" id="UP000477680"/>
    </source>
</evidence>
<organism evidence="2 3">
    <name type="scientific">Kineobactrum salinum</name>
    <dbReference type="NCBI Taxonomy" id="2708301"/>
    <lineage>
        <taxon>Bacteria</taxon>
        <taxon>Pseudomonadati</taxon>
        <taxon>Pseudomonadota</taxon>
        <taxon>Gammaproteobacteria</taxon>
        <taxon>Cellvibrionales</taxon>
        <taxon>Halieaceae</taxon>
        <taxon>Kineobactrum</taxon>
    </lineage>
</organism>